<dbReference type="InterPro" id="IPR028978">
    <property type="entry name" value="Chorismate_lyase_/UTRA_dom_sf"/>
</dbReference>
<protein>
    <recommendedName>
        <fullName evidence="3">Chorismate lyase</fullName>
    </recommendedName>
</protein>
<dbReference type="EMBL" id="CP021121">
    <property type="protein sequence ID" value="ARQ69647.1"/>
    <property type="molecule type" value="Genomic_DNA"/>
</dbReference>
<reference evidence="1 2" key="1">
    <citation type="submission" date="2017-05" db="EMBL/GenBank/DDBJ databases">
        <title>Complete genome sequence of Streptomyces sp. SCSIO 03032 revealed the diverse biosynthetic pathways for its bioactive secondary metabolites.</title>
        <authorList>
            <person name="Ma L."/>
            <person name="Zhu Y."/>
            <person name="Zhang W."/>
            <person name="Zhang G."/>
            <person name="Tian X."/>
            <person name="Zhang S."/>
            <person name="Zhang C."/>
        </authorList>
    </citation>
    <scope>NUCLEOTIDE SEQUENCE [LARGE SCALE GENOMIC DNA]</scope>
    <source>
        <strain evidence="1 2">SCSIO 03032</strain>
    </source>
</reference>
<accession>A0A1W7CY72</accession>
<evidence type="ECO:0008006" key="3">
    <source>
        <dbReference type="Google" id="ProtNLM"/>
    </source>
</evidence>
<evidence type="ECO:0000313" key="2">
    <source>
        <dbReference type="Proteomes" id="UP000194218"/>
    </source>
</evidence>
<name>A0A1W7CY72_9ACTN</name>
<dbReference type="Proteomes" id="UP000194218">
    <property type="component" value="Chromosome"/>
</dbReference>
<sequence>MSVLAPFAPVPRDPLPWAAPPREPLPLAFPLDVPLDVPLDAIFGSALGGDAAPRRRVRGFASPATRMLLSSEGLTTTLLEALAGESLRLHCLAQLRARAEDAGDGVAALLRTDRDAEVLVRYSATTRRDGLALSVNHVVARIGLAPGIEPCLTSTSIPLGPALHAAGTGHRRTLLCVGRRPWQGEGGRDLTACYKTYVVWHGEEPLALIDELFNPAAVPAT</sequence>
<gene>
    <name evidence="1" type="ORF">CAG99_12885</name>
</gene>
<dbReference type="AlphaFoldDB" id="A0A1W7CY72"/>
<dbReference type="SUPFAM" id="SSF64288">
    <property type="entry name" value="Chorismate lyase-like"/>
    <property type="match status" value="1"/>
</dbReference>
<dbReference type="RefSeq" id="WP_086159494.1">
    <property type="nucleotide sequence ID" value="NZ_CP021121.1"/>
</dbReference>
<dbReference type="OrthoDB" id="4327489at2"/>
<dbReference type="KEGG" id="smao:CAG99_12885"/>
<dbReference type="Gene3D" id="3.40.1410.10">
    <property type="entry name" value="Chorismate lyase-like"/>
    <property type="match status" value="1"/>
</dbReference>
<keyword evidence="2" id="KW-1185">Reference proteome</keyword>
<proteinExistence type="predicted"/>
<evidence type="ECO:0000313" key="1">
    <source>
        <dbReference type="EMBL" id="ARQ69647.1"/>
    </source>
</evidence>
<organism evidence="1 2">
    <name type="scientific">Streptomyces marincola</name>
    <dbReference type="NCBI Taxonomy" id="2878388"/>
    <lineage>
        <taxon>Bacteria</taxon>
        <taxon>Bacillati</taxon>
        <taxon>Actinomycetota</taxon>
        <taxon>Actinomycetes</taxon>
        <taxon>Kitasatosporales</taxon>
        <taxon>Streptomycetaceae</taxon>
        <taxon>Streptomyces</taxon>
    </lineage>
</organism>